<evidence type="ECO:0000313" key="4">
    <source>
        <dbReference type="EMBL" id="NGY64409.1"/>
    </source>
</evidence>
<dbReference type="InterPro" id="IPR012291">
    <property type="entry name" value="CBM2_carb-bd_dom_sf"/>
</dbReference>
<dbReference type="GO" id="GO:0030247">
    <property type="term" value="F:polysaccharide binding"/>
    <property type="evidence" value="ECO:0007669"/>
    <property type="project" value="UniProtKB-UniRule"/>
</dbReference>
<dbReference type="Gene3D" id="2.40.50.90">
    <property type="match status" value="1"/>
</dbReference>
<feature type="compositionally biased region" description="Pro residues" evidence="1">
    <location>
        <begin position="165"/>
        <end position="174"/>
    </location>
</feature>
<gene>
    <name evidence="4" type="ORF">G7043_36410</name>
</gene>
<feature type="signal peptide" evidence="2">
    <location>
        <begin position="1"/>
        <end position="22"/>
    </location>
</feature>
<dbReference type="Proteomes" id="UP000481360">
    <property type="component" value="Unassembled WGS sequence"/>
</dbReference>
<keyword evidence="5" id="KW-1185">Reference proteome</keyword>
<protein>
    <recommendedName>
        <fullName evidence="3">CBM2 domain-containing protein</fullName>
    </recommendedName>
</protein>
<dbReference type="Pfam" id="PF00553">
    <property type="entry name" value="CBM_2"/>
    <property type="match status" value="1"/>
</dbReference>
<dbReference type="GO" id="GO:0004553">
    <property type="term" value="F:hydrolase activity, hydrolyzing O-glycosyl compounds"/>
    <property type="evidence" value="ECO:0007669"/>
    <property type="project" value="InterPro"/>
</dbReference>
<feature type="chain" id="PRO_5038504680" description="CBM2 domain-containing protein" evidence="2">
    <location>
        <begin position="23"/>
        <end position="294"/>
    </location>
</feature>
<keyword evidence="2" id="KW-0732">Signal</keyword>
<dbReference type="GO" id="GO:0005975">
    <property type="term" value="P:carbohydrate metabolic process"/>
    <property type="evidence" value="ECO:0007669"/>
    <property type="project" value="InterPro"/>
</dbReference>
<dbReference type="SMART" id="SM00637">
    <property type="entry name" value="CBD_II"/>
    <property type="match status" value="1"/>
</dbReference>
<reference evidence="4 5" key="1">
    <citation type="submission" date="2020-03" db="EMBL/GenBank/DDBJ databases">
        <title>Isolation and identification of active actinomycetes.</title>
        <authorList>
            <person name="Sun X."/>
        </authorList>
    </citation>
    <scope>NUCLEOTIDE SEQUENCE [LARGE SCALE GENOMIC DNA]</scope>
    <source>
        <strain evidence="4 5">NEAU-D13</strain>
    </source>
</reference>
<evidence type="ECO:0000256" key="2">
    <source>
        <dbReference type="SAM" id="SignalP"/>
    </source>
</evidence>
<dbReference type="RefSeq" id="WP_166053205.1">
    <property type="nucleotide sequence ID" value="NZ_JAAMPJ010000012.1"/>
</dbReference>
<dbReference type="PROSITE" id="PS51173">
    <property type="entry name" value="CBM2"/>
    <property type="match status" value="1"/>
</dbReference>
<dbReference type="AlphaFoldDB" id="A0A7C9RW73"/>
<dbReference type="InterPro" id="IPR001919">
    <property type="entry name" value="CBD2"/>
</dbReference>
<dbReference type="Gene3D" id="2.60.40.290">
    <property type="match status" value="1"/>
</dbReference>
<dbReference type="SUPFAM" id="SSF49384">
    <property type="entry name" value="Carbohydrate-binding domain"/>
    <property type="match status" value="1"/>
</dbReference>
<dbReference type="EMBL" id="JAAMPJ010000012">
    <property type="protein sequence ID" value="NGY64409.1"/>
    <property type="molecule type" value="Genomic_DNA"/>
</dbReference>
<sequence length="294" mass="30945">MRRGWSFAAVAALVLTANCGSGETTTPTRSVTPPSIITPPNEPDAVELTVQGVLDGRTVLLSDGTKIVIDGLAAAEECWAAAATAFTKAFLLDKPVRVERLDEQPGGEAALQLLDGTEYALFAVSQGVLRGDAPHDPAFGAAEATATRTGLGLWGAPCLGQAKVPTPPAPPTTTTPPRTSSTPAPTYGCTVTYRVARRWQNGFHAEVTIANTGNTPVVGWTLRWTFTRGETVTDTWNTKIEQSGADVKATDVAASATIPAGGTQWLRFNATQGWESPVPRAFTLNDRPCDLKSA</sequence>
<dbReference type="InterPro" id="IPR008965">
    <property type="entry name" value="CBM2/CBM3_carb-bd_dom_sf"/>
</dbReference>
<evidence type="ECO:0000256" key="1">
    <source>
        <dbReference type="SAM" id="MobiDB-lite"/>
    </source>
</evidence>
<dbReference type="InterPro" id="IPR035437">
    <property type="entry name" value="SNase_OB-fold_sf"/>
</dbReference>
<evidence type="ECO:0000259" key="3">
    <source>
        <dbReference type="PROSITE" id="PS51173"/>
    </source>
</evidence>
<organism evidence="4 5">
    <name type="scientific">Lentzea alba</name>
    <dbReference type="NCBI Taxonomy" id="2714351"/>
    <lineage>
        <taxon>Bacteria</taxon>
        <taxon>Bacillati</taxon>
        <taxon>Actinomycetota</taxon>
        <taxon>Actinomycetes</taxon>
        <taxon>Pseudonocardiales</taxon>
        <taxon>Pseudonocardiaceae</taxon>
        <taxon>Lentzea</taxon>
    </lineage>
</organism>
<dbReference type="SUPFAM" id="SSF50199">
    <property type="entry name" value="Staphylococcal nuclease"/>
    <property type="match status" value="1"/>
</dbReference>
<feature type="compositionally biased region" description="Low complexity" evidence="1">
    <location>
        <begin position="175"/>
        <end position="186"/>
    </location>
</feature>
<feature type="domain" description="CBM2" evidence="3">
    <location>
        <begin position="182"/>
        <end position="292"/>
    </location>
</feature>
<name>A0A7C9RW73_9PSEU</name>
<proteinExistence type="predicted"/>
<feature type="region of interest" description="Disordered" evidence="1">
    <location>
        <begin position="163"/>
        <end position="186"/>
    </location>
</feature>
<evidence type="ECO:0000313" key="5">
    <source>
        <dbReference type="Proteomes" id="UP000481360"/>
    </source>
</evidence>
<comment type="caution">
    <text evidence="4">The sequence shown here is derived from an EMBL/GenBank/DDBJ whole genome shotgun (WGS) entry which is preliminary data.</text>
</comment>
<accession>A0A7C9RW73</accession>